<comment type="caution">
    <text evidence="4">The sequence shown here is derived from an EMBL/GenBank/DDBJ whole genome shotgun (WGS) entry which is preliminary data.</text>
</comment>
<feature type="chain" id="PRO_5037620890" description="Solute-binding protein family 3/N-terminal domain-containing protein" evidence="2">
    <location>
        <begin position="24"/>
        <end position="267"/>
    </location>
</feature>
<protein>
    <recommendedName>
        <fullName evidence="3">Solute-binding protein family 3/N-terminal domain-containing protein</fullName>
    </recommendedName>
</protein>
<evidence type="ECO:0000259" key="3">
    <source>
        <dbReference type="Pfam" id="PF00497"/>
    </source>
</evidence>
<sequence>MFCKNRAVLCLLALILMTSQAFASSLAGKTIRFCGDGSGWPPYTYTLADNPDQILGYDVDVVRAILAPHDIKAEFFMPSWKQCLEHSEAGNVFHVALSASFHPERDKKFLYTDSYYETEIHYFYAKSRFSKPPTVLIAADLFGYGRVCGRYSYNYEGTGVLKNDKLALIGKSFSALVSRTLSGYCTFFLARPSAIVGFGLLGKKLFTEDEIEYFPVPGADKDHFYMMVSRQFPQAEELRQILNKGIARLKKSGRLQAILDGYYKQIE</sequence>
<accession>A0A917BVQ2</accession>
<dbReference type="Gene3D" id="3.40.190.10">
    <property type="entry name" value="Periplasmic binding protein-like II"/>
    <property type="match status" value="2"/>
</dbReference>
<dbReference type="InterPro" id="IPR001638">
    <property type="entry name" value="Solute-binding_3/MltF_N"/>
</dbReference>
<gene>
    <name evidence="4" type="ORF">GCM10011332_12460</name>
</gene>
<keyword evidence="1 2" id="KW-0732">Signal</keyword>
<dbReference type="EMBL" id="BMHV01000007">
    <property type="protein sequence ID" value="GGF60258.1"/>
    <property type="molecule type" value="Genomic_DNA"/>
</dbReference>
<reference evidence="4" key="2">
    <citation type="submission" date="2020-09" db="EMBL/GenBank/DDBJ databases">
        <authorList>
            <person name="Sun Q."/>
            <person name="Zhou Y."/>
        </authorList>
    </citation>
    <scope>NUCLEOTIDE SEQUENCE</scope>
    <source>
        <strain evidence="4">CGMCC 1.15254</strain>
    </source>
</reference>
<organism evidence="4 5">
    <name type="scientific">Terasakiella brassicae</name>
    <dbReference type="NCBI Taxonomy" id="1634917"/>
    <lineage>
        <taxon>Bacteria</taxon>
        <taxon>Pseudomonadati</taxon>
        <taxon>Pseudomonadota</taxon>
        <taxon>Alphaproteobacteria</taxon>
        <taxon>Rhodospirillales</taxon>
        <taxon>Terasakiellaceae</taxon>
        <taxon>Terasakiella</taxon>
    </lineage>
</organism>
<evidence type="ECO:0000256" key="1">
    <source>
        <dbReference type="ARBA" id="ARBA00022729"/>
    </source>
</evidence>
<feature type="domain" description="Solute-binding protein family 3/N-terminal" evidence="3">
    <location>
        <begin position="38"/>
        <end position="264"/>
    </location>
</feature>
<reference evidence="4" key="1">
    <citation type="journal article" date="2014" name="Int. J. Syst. Evol. Microbiol.">
        <title>Complete genome sequence of Corynebacterium casei LMG S-19264T (=DSM 44701T), isolated from a smear-ripened cheese.</title>
        <authorList>
            <consortium name="US DOE Joint Genome Institute (JGI-PGF)"/>
            <person name="Walter F."/>
            <person name="Albersmeier A."/>
            <person name="Kalinowski J."/>
            <person name="Ruckert C."/>
        </authorList>
    </citation>
    <scope>NUCLEOTIDE SEQUENCE</scope>
    <source>
        <strain evidence="4">CGMCC 1.15254</strain>
    </source>
</reference>
<keyword evidence="5" id="KW-1185">Reference proteome</keyword>
<dbReference type="RefSeq" id="WP_188662885.1">
    <property type="nucleotide sequence ID" value="NZ_BMHV01000007.1"/>
</dbReference>
<dbReference type="PANTHER" id="PTHR35936:SF35">
    <property type="entry name" value="L-CYSTINE-BINDING PROTEIN TCYJ"/>
    <property type="match status" value="1"/>
</dbReference>
<dbReference type="PANTHER" id="PTHR35936">
    <property type="entry name" value="MEMBRANE-BOUND LYTIC MUREIN TRANSGLYCOSYLASE F"/>
    <property type="match status" value="1"/>
</dbReference>
<feature type="signal peptide" evidence="2">
    <location>
        <begin position="1"/>
        <end position="23"/>
    </location>
</feature>
<evidence type="ECO:0000313" key="4">
    <source>
        <dbReference type="EMBL" id="GGF60258.1"/>
    </source>
</evidence>
<dbReference type="AlphaFoldDB" id="A0A917BVQ2"/>
<evidence type="ECO:0000256" key="2">
    <source>
        <dbReference type="SAM" id="SignalP"/>
    </source>
</evidence>
<dbReference type="SUPFAM" id="SSF53850">
    <property type="entry name" value="Periplasmic binding protein-like II"/>
    <property type="match status" value="1"/>
</dbReference>
<dbReference type="Pfam" id="PF00497">
    <property type="entry name" value="SBP_bac_3"/>
    <property type="match status" value="1"/>
</dbReference>
<evidence type="ECO:0000313" key="5">
    <source>
        <dbReference type="Proteomes" id="UP000632498"/>
    </source>
</evidence>
<proteinExistence type="predicted"/>
<name>A0A917BVQ2_9PROT</name>
<dbReference type="Proteomes" id="UP000632498">
    <property type="component" value="Unassembled WGS sequence"/>
</dbReference>